<gene>
    <name evidence="13" type="ORF">LAZ67_3003893</name>
</gene>
<dbReference type="CDD" id="cd00751">
    <property type="entry name" value="thiolase"/>
    <property type="match status" value="1"/>
</dbReference>
<dbReference type="InterPro" id="IPR002155">
    <property type="entry name" value="Thiolase"/>
</dbReference>
<keyword evidence="3 9" id="KW-0808">Transferase</keyword>
<dbReference type="Proteomes" id="UP001235939">
    <property type="component" value="Chromosome 03"/>
</dbReference>
<evidence type="ECO:0000256" key="7">
    <source>
        <dbReference type="ARBA" id="ARBA00023315"/>
    </source>
</evidence>
<keyword evidence="7 9" id="KW-0012">Acyltransferase</keyword>
<evidence type="ECO:0000256" key="8">
    <source>
        <dbReference type="ARBA" id="ARBA00024073"/>
    </source>
</evidence>
<dbReference type="InterPro" id="IPR016039">
    <property type="entry name" value="Thiolase-like"/>
</dbReference>
<evidence type="ECO:0000256" key="9">
    <source>
        <dbReference type="RuleBase" id="RU003557"/>
    </source>
</evidence>
<dbReference type="InterPro" id="IPR020615">
    <property type="entry name" value="Thiolase_acyl_enz_int_AS"/>
</dbReference>
<keyword evidence="10" id="KW-0472">Membrane</keyword>
<evidence type="ECO:0000256" key="5">
    <source>
        <dbReference type="ARBA" id="ARBA00023098"/>
    </source>
</evidence>
<keyword evidence="4" id="KW-0276">Fatty acid metabolism</keyword>
<comment type="subcellular location">
    <subcellularLocation>
        <location evidence="1">Mitochondrion</location>
    </subcellularLocation>
</comment>
<dbReference type="Pfam" id="PF02803">
    <property type="entry name" value="Thiolase_C"/>
    <property type="match status" value="1"/>
</dbReference>
<dbReference type="EMBL" id="CP092865">
    <property type="protein sequence ID" value="UYV65307.1"/>
    <property type="molecule type" value="Genomic_DNA"/>
</dbReference>
<dbReference type="Gene3D" id="3.40.47.10">
    <property type="match status" value="1"/>
</dbReference>
<feature type="transmembrane region" description="Helical" evidence="10">
    <location>
        <begin position="357"/>
        <end position="376"/>
    </location>
</feature>
<evidence type="ECO:0000256" key="6">
    <source>
        <dbReference type="ARBA" id="ARBA00023128"/>
    </source>
</evidence>
<keyword evidence="10" id="KW-1133">Transmembrane helix</keyword>
<feature type="domain" description="Thiolase C-terminal" evidence="12">
    <location>
        <begin position="236"/>
        <end position="368"/>
    </location>
</feature>
<dbReference type="InterPro" id="IPR020613">
    <property type="entry name" value="Thiolase_CS"/>
</dbReference>
<keyword evidence="6" id="KW-0496">Mitochondrion</keyword>
<evidence type="ECO:0000256" key="4">
    <source>
        <dbReference type="ARBA" id="ARBA00022832"/>
    </source>
</evidence>
<keyword evidence="10" id="KW-0812">Transmembrane</keyword>
<evidence type="ECO:0000313" key="13">
    <source>
        <dbReference type="EMBL" id="UYV65307.1"/>
    </source>
</evidence>
<evidence type="ECO:0000259" key="11">
    <source>
        <dbReference type="Pfam" id="PF00108"/>
    </source>
</evidence>
<dbReference type="InterPro" id="IPR020617">
    <property type="entry name" value="Thiolase_C"/>
</dbReference>
<proteinExistence type="inferred from homology"/>
<evidence type="ECO:0000256" key="2">
    <source>
        <dbReference type="ARBA" id="ARBA00010982"/>
    </source>
</evidence>
<dbReference type="Pfam" id="PF00108">
    <property type="entry name" value="Thiolase_N"/>
    <property type="match status" value="1"/>
</dbReference>
<dbReference type="PIRSF" id="PIRSF000429">
    <property type="entry name" value="Ac-CoA_Ac_transf"/>
    <property type="match status" value="1"/>
</dbReference>
<dbReference type="InterPro" id="IPR020616">
    <property type="entry name" value="Thiolase_N"/>
</dbReference>
<evidence type="ECO:0000256" key="3">
    <source>
        <dbReference type="ARBA" id="ARBA00022679"/>
    </source>
</evidence>
<keyword evidence="14" id="KW-1185">Reference proteome</keyword>
<sequence>MVDYIVGGTVIQEVKTANISREAALMAGYPNNIPSHTVTQACISSNQAVTSALNAIAAGQIDIAISGGVEFLSDVPIRFGRKMRKLMLSANKAKGVVGKLKLLSKLRPAYLAPELPAVAEYSSGETMGYSADRLAAAFKVSRREQDEFALRSHSLAEKATVAGLLTDLVPYTVPGLSEPISRDNGIRVSTMEKMSKLRPAFVKPHGTVTAANSSFLSDGASALLLMSEEKALSLGLKPKAYLRNYVYVAQDPKDQLLLGPTYATPKLLEKAGLTLKDIDVFEIHEAFAGQLLANLKAMDSDYFGQTYLKKSGKAGAPAIEKINAWGGSLSIGHPFAATGNRLLVTAANRLAHEDGKYAVVTACAAGGLVSYLTFLYHNMDKKQ</sequence>
<evidence type="ECO:0000259" key="12">
    <source>
        <dbReference type="Pfam" id="PF02803"/>
    </source>
</evidence>
<evidence type="ECO:0000313" key="14">
    <source>
        <dbReference type="Proteomes" id="UP001235939"/>
    </source>
</evidence>
<dbReference type="EC" id="2.3.1.16" evidence="8"/>
<dbReference type="PANTHER" id="PTHR18919:SF153">
    <property type="entry name" value="TRIFUNCTIONAL ENZYME SUBUNIT BETA, MITOCHONDRIAL"/>
    <property type="match status" value="1"/>
</dbReference>
<dbReference type="PANTHER" id="PTHR18919">
    <property type="entry name" value="ACETYL-COA C-ACYLTRANSFERASE"/>
    <property type="match status" value="1"/>
</dbReference>
<dbReference type="SUPFAM" id="SSF53901">
    <property type="entry name" value="Thiolase-like"/>
    <property type="match status" value="2"/>
</dbReference>
<name>A0ABY6K900_9ARAC</name>
<dbReference type="NCBIfam" id="TIGR01930">
    <property type="entry name" value="AcCoA-C-Actrans"/>
    <property type="match status" value="1"/>
</dbReference>
<dbReference type="PROSITE" id="PS00737">
    <property type="entry name" value="THIOLASE_2"/>
    <property type="match status" value="1"/>
</dbReference>
<protein>
    <recommendedName>
        <fullName evidence="8">acetyl-CoA C-acyltransferase</fullName>
        <ecNumber evidence="8">2.3.1.16</ecNumber>
    </recommendedName>
</protein>
<organism evidence="13 14">
    <name type="scientific">Cordylochernes scorpioides</name>
    <dbReference type="NCBI Taxonomy" id="51811"/>
    <lineage>
        <taxon>Eukaryota</taxon>
        <taxon>Metazoa</taxon>
        <taxon>Ecdysozoa</taxon>
        <taxon>Arthropoda</taxon>
        <taxon>Chelicerata</taxon>
        <taxon>Arachnida</taxon>
        <taxon>Pseudoscorpiones</taxon>
        <taxon>Cheliferoidea</taxon>
        <taxon>Chernetidae</taxon>
        <taxon>Cordylochernes</taxon>
    </lineage>
</organism>
<feature type="domain" description="Thiolase N-terminal" evidence="11">
    <location>
        <begin position="2"/>
        <end position="229"/>
    </location>
</feature>
<evidence type="ECO:0000256" key="10">
    <source>
        <dbReference type="SAM" id="Phobius"/>
    </source>
</evidence>
<keyword evidence="5" id="KW-0443">Lipid metabolism</keyword>
<comment type="similarity">
    <text evidence="2 9">Belongs to the thiolase-like superfamily. Thiolase family.</text>
</comment>
<reference evidence="13 14" key="1">
    <citation type="submission" date="2022-01" db="EMBL/GenBank/DDBJ databases">
        <title>A chromosomal length assembly of Cordylochernes scorpioides.</title>
        <authorList>
            <person name="Zeh D."/>
            <person name="Zeh J."/>
        </authorList>
    </citation>
    <scope>NUCLEOTIDE SEQUENCE [LARGE SCALE GENOMIC DNA]</scope>
    <source>
        <strain evidence="13">IN4F17</strain>
        <tissue evidence="13">Whole Body</tissue>
    </source>
</reference>
<evidence type="ECO:0000256" key="1">
    <source>
        <dbReference type="ARBA" id="ARBA00004173"/>
    </source>
</evidence>
<accession>A0ABY6K900</accession>
<dbReference type="PROSITE" id="PS00098">
    <property type="entry name" value="THIOLASE_1"/>
    <property type="match status" value="1"/>
</dbReference>